<dbReference type="Proteomes" id="UP000678499">
    <property type="component" value="Unassembled WGS sequence"/>
</dbReference>
<dbReference type="InterPro" id="IPR036770">
    <property type="entry name" value="Ankyrin_rpt-contain_sf"/>
</dbReference>
<dbReference type="Gene3D" id="1.25.40.20">
    <property type="entry name" value="Ankyrin repeat-containing domain"/>
    <property type="match status" value="2"/>
</dbReference>
<keyword evidence="2 3" id="KW-0040">ANK repeat</keyword>
<evidence type="ECO:0000256" key="1">
    <source>
        <dbReference type="ARBA" id="ARBA00022737"/>
    </source>
</evidence>
<keyword evidence="1" id="KW-0677">Repeat</keyword>
<accession>A0A7R9C0B9</accession>
<sequence length="347" mass="38030">MELNRRKCLRCLWHGDAKGVQHIMYRRGLDVNAPLNAAGETALHLACGLGDEPVVRRLLRNLEADPWRLDGRGQTPLHTLAQRGFSVAVLNVLLETVGKPETTAYLGVNATATGLTAVDMAALSLARPSNNIPGGDASAAKLLFLTTLIGKLPSDQQQPVPSLSLHWAAQAADLTTIRHRLSQTGANPNAEDLCGMTPLHWAVRNHSLAAQDRVVQACAVLMSAGSKVNKRDRFGFTPLHRCRLPRVCAFLVENGADLEARTRLSNGPRLTAYDLAVRRMPLSTRLGFNRSHDDEHKMPWRTVQALEKSAAARYLLSSGPFLTDQAESCFRVYSSVITMRAAHEARR</sequence>
<evidence type="ECO:0000256" key="2">
    <source>
        <dbReference type="ARBA" id="ARBA00023043"/>
    </source>
</evidence>
<dbReference type="PANTHER" id="PTHR24161:SF85">
    <property type="entry name" value="PALMITOYLTRANSFERASE HIP14"/>
    <property type="match status" value="1"/>
</dbReference>
<reference evidence="4" key="1">
    <citation type="submission" date="2020-11" db="EMBL/GenBank/DDBJ databases">
        <authorList>
            <person name="Tran Van P."/>
        </authorList>
    </citation>
    <scope>NUCLEOTIDE SEQUENCE</scope>
</reference>
<evidence type="ECO:0000256" key="3">
    <source>
        <dbReference type="PROSITE-ProRule" id="PRU00023"/>
    </source>
</evidence>
<dbReference type="AlphaFoldDB" id="A0A7R9C0B9"/>
<dbReference type="EMBL" id="CAJPEX010010607">
    <property type="protein sequence ID" value="CAG0925100.1"/>
    <property type="molecule type" value="Genomic_DNA"/>
</dbReference>
<feature type="non-terminal residue" evidence="4">
    <location>
        <position position="347"/>
    </location>
</feature>
<organism evidence="4">
    <name type="scientific">Notodromas monacha</name>
    <dbReference type="NCBI Taxonomy" id="399045"/>
    <lineage>
        <taxon>Eukaryota</taxon>
        <taxon>Metazoa</taxon>
        <taxon>Ecdysozoa</taxon>
        <taxon>Arthropoda</taxon>
        <taxon>Crustacea</taxon>
        <taxon>Oligostraca</taxon>
        <taxon>Ostracoda</taxon>
        <taxon>Podocopa</taxon>
        <taxon>Podocopida</taxon>
        <taxon>Cypridocopina</taxon>
        <taxon>Cypridoidea</taxon>
        <taxon>Cyprididae</taxon>
        <taxon>Notodromas</taxon>
    </lineage>
</organism>
<dbReference type="EMBL" id="OA892644">
    <property type="protein sequence ID" value="CAD7284948.1"/>
    <property type="molecule type" value="Genomic_DNA"/>
</dbReference>
<feature type="repeat" description="ANK" evidence="3">
    <location>
        <begin position="194"/>
        <end position="233"/>
    </location>
</feature>
<keyword evidence="5" id="KW-1185">Reference proteome</keyword>
<feature type="repeat" description="ANK" evidence="3">
    <location>
        <begin position="38"/>
        <end position="61"/>
    </location>
</feature>
<dbReference type="OrthoDB" id="19174at2759"/>
<dbReference type="Pfam" id="PF12796">
    <property type="entry name" value="Ank_2"/>
    <property type="match status" value="2"/>
</dbReference>
<dbReference type="PROSITE" id="PS50088">
    <property type="entry name" value="ANK_REPEAT"/>
    <property type="match status" value="2"/>
</dbReference>
<proteinExistence type="predicted"/>
<evidence type="ECO:0000313" key="5">
    <source>
        <dbReference type="Proteomes" id="UP000678499"/>
    </source>
</evidence>
<gene>
    <name evidence="4" type="ORF">NMOB1V02_LOCUS12550</name>
</gene>
<dbReference type="SUPFAM" id="SSF48403">
    <property type="entry name" value="Ankyrin repeat"/>
    <property type="match status" value="1"/>
</dbReference>
<evidence type="ECO:0000313" key="4">
    <source>
        <dbReference type="EMBL" id="CAD7284948.1"/>
    </source>
</evidence>
<dbReference type="SMART" id="SM00248">
    <property type="entry name" value="ANK"/>
    <property type="match status" value="4"/>
</dbReference>
<name>A0A7R9C0B9_9CRUS</name>
<dbReference type="PANTHER" id="PTHR24161">
    <property type="entry name" value="ANK_REP_REGION DOMAIN-CONTAINING PROTEIN-RELATED"/>
    <property type="match status" value="1"/>
</dbReference>
<dbReference type="InterPro" id="IPR002110">
    <property type="entry name" value="Ankyrin_rpt"/>
</dbReference>
<dbReference type="PROSITE" id="PS50297">
    <property type="entry name" value="ANK_REP_REGION"/>
    <property type="match status" value="1"/>
</dbReference>
<protein>
    <submittedName>
        <fullName evidence="4">Uncharacterized protein</fullName>
    </submittedName>
</protein>